<keyword evidence="2" id="KW-1185">Reference proteome</keyword>
<name>A0ABW3BJV8_9ACTN</name>
<evidence type="ECO:0000313" key="1">
    <source>
        <dbReference type="EMBL" id="MFD0803621.1"/>
    </source>
</evidence>
<reference evidence="2" key="1">
    <citation type="journal article" date="2019" name="Int. J. Syst. Evol. Microbiol.">
        <title>The Global Catalogue of Microorganisms (GCM) 10K type strain sequencing project: providing services to taxonomists for standard genome sequencing and annotation.</title>
        <authorList>
            <consortium name="The Broad Institute Genomics Platform"/>
            <consortium name="The Broad Institute Genome Sequencing Center for Infectious Disease"/>
            <person name="Wu L."/>
            <person name="Ma J."/>
        </authorList>
    </citation>
    <scope>NUCLEOTIDE SEQUENCE [LARGE SCALE GENOMIC DNA]</scope>
    <source>
        <strain evidence="2">CCUG 63369</strain>
    </source>
</reference>
<feature type="non-terminal residue" evidence="1">
    <location>
        <position position="78"/>
    </location>
</feature>
<dbReference type="SUPFAM" id="SSF69304">
    <property type="entry name" value="Tricorn protease N-terminal domain"/>
    <property type="match status" value="1"/>
</dbReference>
<dbReference type="Gene3D" id="2.140.10.30">
    <property type="entry name" value="Dipeptidylpeptidase IV, N-terminal domain"/>
    <property type="match status" value="1"/>
</dbReference>
<accession>A0ABW3BJV8</accession>
<sequence length="78" mass="8666">MSFPRQQARTRRFTIGVPRAFQISPDGRRVAFLRGRDGEDAAACLWIRDVEGAGERVVADPRTLGLAGEDLPAEERAR</sequence>
<gene>
    <name evidence="1" type="ORF">ACFQZU_20200</name>
</gene>
<dbReference type="EMBL" id="JBHTHR010001012">
    <property type="protein sequence ID" value="MFD0803621.1"/>
    <property type="molecule type" value="Genomic_DNA"/>
</dbReference>
<protein>
    <submittedName>
        <fullName evidence="1">S9 family peptidase</fullName>
    </submittedName>
</protein>
<proteinExistence type="predicted"/>
<evidence type="ECO:0000313" key="2">
    <source>
        <dbReference type="Proteomes" id="UP001596956"/>
    </source>
</evidence>
<dbReference type="Proteomes" id="UP001596956">
    <property type="component" value="Unassembled WGS sequence"/>
</dbReference>
<comment type="caution">
    <text evidence="1">The sequence shown here is derived from an EMBL/GenBank/DDBJ whole genome shotgun (WGS) entry which is preliminary data.</text>
</comment>
<organism evidence="1 2">
    <name type="scientific">Streptomonospora algeriensis</name>
    <dbReference type="NCBI Taxonomy" id="995084"/>
    <lineage>
        <taxon>Bacteria</taxon>
        <taxon>Bacillati</taxon>
        <taxon>Actinomycetota</taxon>
        <taxon>Actinomycetes</taxon>
        <taxon>Streptosporangiales</taxon>
        <taxon>Nocardiopsidaceae</taxon>
        <taxon>Streptomonospora</taxon>
    </lineage>
</organism>